<dbReference type="InterPro" id="IPR053830">
    <property type="entry name" value="DUF6922"/>
</dbReference>
<accession>A0ABY4KJG8</accession>
<gene>
    <name evidence="2" type="ORF">M0M57_06280</name>
</gene>
<protein>
    <recommendedName>
        <fullName evidence="1">DUF6922 domain-containing protein</fullName>
    </recommendedName>
</protein>
<evidence type="ECO:0000259" key="1">
    <source>
        <dbReference type="Pfam" id="PF21956"/>
    </source>
</evidence>
<sequence length="86" mass="10518">MQKNDKPNIPAFLLWEYDLKTFNYDKSYKIVIERVLQLGTINDWKEMIRFYPKEKILETIEWSAQLDKRDKDFSLFFLKSDMLYAV</sequence>
<proteinExistence type="predicted"/>
<dbReference type="Proteomes" id="UP000830583">
    <property type="component" value="Chromosome"/>
</dbReference>
<name>A0ABY4KJG8_9FLAO</name>
<organism evidence="2 3">
    <name type="scientific">Flavobacterium azooxidireducens</name>
    <dbReference type="NCBI Taxonomy" id="1871076"/>
    <lineage>
        <taxon>Bacteria</taxon>
        <taxon>Pseudomonadati</taxon>
        <taxon>Bacteroidota</taxon>
        <taxon>Flavobacteriia</taxon>
        <taxon>Flavobacteriales</taxon>
        <taxon>Flavobacteriaceae</taxon>
        <taxon>Flavobacterium</taxon>
    </lineage>
</organism>
<evidence type="ECO:0000313" key="2">
    <source>
        <dbReference type="EMBL" id="UPQ80441.1"/>
    </source>
</evidence>
<dbReference type="Pfam" id="PF21956">
    <property type="entry name" value="DUF6922"/>
    <property type="match status" value="1"/>
</dbReference>
<dbReference type="RefSeq" id="WP_248436335.1">
    <property type="nucleotide sequence ID" value="NZ_CP096205.1"/>
</dbReference>
<feature type="domain" description="DUF6922" evidence="1">
    <location>
        <begin position="11"/>
        <end position="60"/>
    </location>
</feature>
<reference evidence="2" key="1">
    <citation type="submission" date="2022-04" db="EMBL/GenBank/DDBJ databases">
        <title>Consumption of N2O by Flavobacterium azooxidireducens sp. nov. isolated from Decomposing Leaf Litter of Phragmites australis (Cav.).</title>
        <authorList>
            <person name="Behrendt U."/>
            <person name="Spanner T."/>
            <person name="Augustin J."/>
            <person name="Horn M.A."/>
            <person name="Kolb S."/>
            <person name="Ulrich A."/>
        </authorList>
    </citation>
    <scope>NUCLEOTIDE SEQUENCE</scope>
    <source>
        <strain evidence="2">IGB 4-14</strain>
    </source>
</reference>
<keyword evidence="3" id="KW-1185">Reference proteome</keyword>
<dbReference type="EMBL" id="CP096205">
    <property type="protein sequence ID" value="UPQ80441.1"/>
    <property type="molecule type" value="Genomic_DNA"/>
</dbReference>
<evidence type="ECO:0000313" key="3">
    <source>
        <dbReference type="Proteomes" id="UP000830583"/>
    </source>
</evidence>